<evidence type="ECO:0000313" key="1">
    <source>
        <dbReference type="EMBL" id="PHV70200.1"/>
    </source>
</evidence>
<name>A0AC61DAD2_9FIRM</name>
<dbReference type="Proteomes" id="UP000224460">
    <property type="component" value="Unassembled WGS sequence"/>
</dbReference>
<reference evidence="1" key="1">
    <citation type="submission" date="2017-10" db="EMBL/GenBank/DDBJ databases">
        <title>Genome sequence of cellulolytic Lachnospiraceae bacterium XHS1971 isolated from hotspring sediment.</title>
        <authorList>
            <person name="Vasudevan G."/>
            <person name="Joshi A.J."/>
            <person name="Hivarkar S."/>
            <person name="Lanjekar V.B."/>
            <person name="Dhakephalkar P.K."/>
            <person name="Dagar S."/>
        </authorList>
    </citation>
    <scope>NUCLEOTIDE SEQUENCE</scope>
    <source>
        <strain evidence="1">XHS1971</strain>
    </source>
</reference>
<sequence length="346" mass="40012">MQNIDTHKIIIPVTKCSPGMILLQPVVDMDTGNTLIARHQRLTEETIEHIGRFKHTEIWVAAETQKQLWQVDEEIVARHKKYIDLLKDIIGNEETNLEIKIEEVEGLAKCIVEEFECNFSLLACVNLVKKMDKDIYTHSVNVAFISLLIGRWIACNKQTLQEVALAALLHDIGKLSEKESTQKSYAKEQSLVTKRLEERRHPIYGYEKLLPYKELDNEVLRGVLTHHERCDGSGYPLHLTDERIGVIGKIIGLADEYERLRKEQNIFEIIRLFKCEHIKKYDITMLMEFCTNVVNYYIGSSVLLSTDEVGQVVFIQPHSLHRPIVKIGDKYVNLYEQSQIEVMKVL</sequence>
<dbReference type="EMBL" id="PEDL01000013">
    <property type="protein sequence ID" value="PHV70200.1"/>
    <property type="molecule type" value="Genomic_DNA"/>
</dbReference>
<proteinExistence type="predicted"/>
<keyword evidence="2" id="KW-1185">Reference proteome</keyword>
<evidence type="ECO:0000313" key="2">
    <source>
        <dbReference type="Proteomes" id="UP000224460"/>
    </source>
</evidence>
<organism evidence="1 2">
    <name type="scientific">Sporanaerobium hydrogeniformans</name>
    <dbReference type="NCBI Taxonomy" id="3072179"/>
    <lineage>
        <taxon>Bacteria</taxon>
        <taxon>Bacillati</taxon>
        <taxon>Bacillota</taxon>
        <taxon>Clostridia</taxon>
        <taxon>Lachnospirales</taxon>
        <taxon>Lachnospiraceae</taxon>
        <taxon>Sporanaerobium</taxon>
    </lineage>
</organism>
<accession>A0AC61DAD2</accession>
<comment type="caution">
    <text evidence="1">The sequence shown here is derived from an EMBL/GenBank/DDBJ whole genome shotgun (WGS) entry which is preliminary data.</text>
</comment>
<protein>
    <submittedName>
        <fullName evidence="1">Uncharacterized protein</fullName>
    </submittedName>
</protein>
<gene>
    <name evidence="1" type="ORF">CS063_12030</name>
</gene>